<dbReference type="CDD" id="cd04301">
    <property type="entry name" value="NAT_SF"/>
    <property type="match status" value="1"/>
</dbReference>
<evidence type="ECO:0000313" key="2">
    <source>
        <dbReference type="EMBL" id="MBA8928165.1"/>
    </source>
</evidence>
<dbReference type="EMBL" id="JACJID010000004">
    <property type="protein sequence ID" value="MBA8928165.1"/>
    <property type="molecule type" value="Genomic_DNA"/>
</dbReference>
<name>A0ABR6BMN6_9PSEU</name>
<sequence length="190" mass="21532">MLSPITPDQHDRVRRCYEEGFAAHLRAPFADLLDPADGQQALVLAERERPLGLAVVRPLGDTGWTFLRYFVVDSQVRNRGLGSRLWTALTRHLDSTMLIFDVEDPQEPHCSPEEKEIRLRRIAFYERNGALLLPVTGYRTPHGDTWGPMQLMAAPLDPALPWTVSQVVLAVYQHRWGLSPDHPTVLSTQC</sequence>
<keyword evidence="3" id="KW-1185">Reference proteome</keyword>
<evidence type="ECO:0000313" key="3">
    <source>
        <dbReference type="Proteomes" id="UP000517916"/>
    </source>
</evidence>
<dbReference type="Gene3D" id="3.40.630.30">
    <property type="match status" value="1"/>
</dbReference>
<feature type="domain" description="N-acetyltransferase" evidence="1">
    <location>
        <begin position="1"/>
        <end position="157"/>
    </location>
</feature>
<dbReference type="Proteomes" id="UP000517916">
    <property type="component" value="Unassembled WGS sequence"/>
</dbReference>
<proteinExistence type="predicted"/>
<protein>
    <submittedName>
        <fullName evidence="2">GNAT superfamily N-acetyltransferase</fullName>
    </submittedName>
</protein>
<evidence type="ECO:0000259" key="1">
    <source>
        <dbReference type="PROSITE" id="PS51186"/>
    </source>
</evidence>
<dbReference type="Pfam" id="PF00583">
    <property type="entry name" value="Acetyltransf_1"/>
    <property type="match status" value="1"/>
</dbReference>
<accession>A0ABR6BMN6</accession>
<dbReference type="PROSITE" id="PS51186">
    <property type="entry name" value="GNAT"/>
    <property type="match status" value="1"/>
</dbReference>
<dbReference type="InterPro" id="IPR016181">
    <property type="entry name" value="Acyl_CoA_acyltransferase"/>
</dbReference>
<gene>
    <name evidence="2" type="ORF">BC739_005382</name>
</gene>
<dbReference type="InterPro" id="IPR000182">
    <property type="entry name" value="GNAT_dom"/>
</dbReference>
<reference evidence="2 3" key="1">
    <citation type="submission" date="2020-08" db="EMBL/GenBank/DDBJ databases">
        <title>Genomic Encyclopedia of Archaeal and Bacterial Type Strains, Phase II (KMG-II): from individual species to whole genera.</title>
        <authorList>
            <person name="Goeker M."/>
        </authorList>
    </citation>
    <scope>NUCLEOTIDE SEQUENCE [LARGE SCALE GENOMIC DNA]</scope>
    <source>
        <strain evidence="2 3">DSM 43850</strain>
    </source>
</reference>
<comment type="caution">
    <text evidence="2">The sequence shown here is derived from an EMBL/GenBank/DDBJ whole genome shotgun (WGS) entry which is preliminary data.</text>
</comment>
<dbReference type="SUPFAM" id="SSF55729">
    <property type="entry name" value="Acyl-CoA N-acyltransferases (Nat)"/>
    <property type="match status" value="1"/>
</dbReference>
<organism evidence="2 3">
    <name type="scientific">Kutzneria viridogrisea</name>
    <dbReference type="NCBI Taxonomy" id="47990"/>
    <lineage>
        <taxon>Bacteria</taxon>
        <taxon>Bacillati</taxon>
        <taxon>Actinomycetota</taxon>
        <taxon>Actinomycetes</taxon>
        <taxon>Pseudonocardiales</taxon>
        <taxon>Pseudonocardiaceae</taxon>
        <taxon>Kutzneria</taxon>
    </lineage>
</organism>
<dbReference type="RefSeq" id="WP_182838760.1">
    <property type="nucleotide sequence ID" value="NZ_BAAABQ010000030.1"/>
</dbReference>